<dbReference type="Proteomes" id="UP001497416">
    <property type="component" value="Unassembled WGS sequence"/>
</dbReference>
<comment type="caution">
    <text evidence="2">The sequence shown here is derived from an EMBL/GenBank/DDBJ whole genome shotgun (WGS) entry which is preliminary data.</text>
</comment>
<feature type="transmembrane region" description="Helical" evidence="1">
    <location>
        <begin position="6"/>
        <end position="29"/>
    </location>
</feature>
<dbReference type="InterPro" id="IPR009045">
    <property type="entry name" value="Zn_M74/Hedgehog-like"/>
</dbReference>
<keyword evidence="1" id="KW-0812">Transmembrane</keyword>
<gene>
    <name evidence="2" type="ORF">T190607A01A_10902</name>
</gene>
<keyword evidence="1" id="KW-0472">Membrane</keyword>
<feature type="transmembrane region" description="Helical" evidence="1">
    <location>
        <begin position="41"/>
        <end position="63"/>
    </location>
</feature>
<evidence type="ECO:0000313" key="3">
    <source>
        <dbReference type="Proteomes" id="UP001497416"/>
    </source>
</evidence>
<keyword evidence="1" id="KW-1133">Transmembrane helix</keyword>
<evidence type="ECO:0000313" key="2">
    <source>
        <dbReference type="EMBL" id="CAL2079670.1"/>
    </source>
</evidence>
<evidence type="ECO:0008006" key="4">
    <source>
        <dbReference type="Google" id="ProtNLM"/>
    </source>
</evidence>
<accession>A0ABM9NUM7</accession>
<organism evidence="2 3">
    <name type="scientific">Tenacibaculum platacis</name>
    <dbReference type="NCBI Taxonomy" id="3137852"/>
    <lineage>
        <taxon>Bacteria</taxon>
        <taxon>Pseudomonadati</taxon>
        <taxon>Bacteroidota</taxon>
        <taxon>Flavobacteriia</taxon>
        <taxon>Flavobacteriales</taxon>
        <taxon>Flavobacteriaceae</taxon>
        <taxon>Tenacibaculum</taxon>
    </lineage>
</organism>
<evidence type="ECO:0000256" key="1">
    <source>
        <dbReference type="SAM" id="Phobius"/>
    </source>
</evidence>
<name>A0ABM9NUM7_9FLAO</name>
<protein>
    <recommendedName>
        <fullName evidence="4">Transmembrane protein</fullName>
    </recommendedName>
</protein>
<keyword evidence="3" id="KW-1185">Reference proteome</keyword>
<sequence length="262" mass="31327">MLRIIIRFITIVFLTVLTQVGGLIYLISILSFRRKTRKTRLVYFTLIYILTTYFIIPFIAPVFGREKIKNTDYLQPRSFFYTLTNRNYVTPELHKILTSVSERFEKKHNGIQVVYLDANFPFFNKFPLLPHLSHNDGKKIDLTLIYKDEKGKLTNRKQSISGYGVYEKPTRKEYNQIDVCKRKGNWQYDFPKYLTFGRINRDIKFSNQANKELINLFLQYNQMGKIFIEPHLKSRLRLNHSKIRFHGCQAVRHDDHIHLQLR</sequence>
<proteinExistence type="predicted"/>
<dbReference type="EMBL" id="CAXIXY010000003">
    <property type="protein sequence ID" value="CAL2079670.1"/>
    <property type="molecule type" value="Genomic_DNA"/>
</dbReference>
<dbReference type="RefSeq" id="WP_348710633.1">
    <property type="nucleotide sequence ID" value="NZ_CAXIXY010000003.1"/>
</dbReference>
<reference evidence="2 3" key="1">
    <citation type="submission" date="2024-05" db="EMBL/GenBank/DDBJ databases">
        <authorList>
            <person name="Duchaud E."/>
        </authorList>
    </citation>
    <scope>NUCLEOTIDE SEQUENCE [LARGE SCALE GENOMIC DNA]</scope>
    <source>
        <strain evidence="2">Ena-SAMPLE-TAB-13-05-2024-13:56:06:370-140302</strain>
    </source>
</reference>
<dbReference type="Gene3D" id="3.30.1380.10">
    <property type="match status" value="1"/>
</dbReference>